<dbReference type="FunFam" id="1.10.601.10:FF:000001">
    <property type="entry name" value="RNA polymerase sigma factor SigA"/>
    <property type="match status" value="1"/>
</dbReference>
<dbReference type="InterPro" id="IPR050239">
    <property type="entry name" value="Sigma-70_RNA_pol_init_factors"/>
</dbReference>
<keyword evidence="4" id="KW-0238">DNA-binding</keyword>
<dbReference type="InterPro" id="IPR009042">
    <property type="entry name" value="RNA_pol_sigma70_r1_2"/>
</dbReference>
<evidence type="ECO:0000259" key="6">
    <source>
        <dbReference type="PROSITE" id="PS00716"/>
    </source>
</evidence>
<dbReference type="InterPro" id="IPR007627">
    <property type="entry name" value="RNA_pol_sigma70_r2"/>
</dbReference>
<dbReference type="Pfam" id="PF04545">
    <property type="entry name" value="Sigma70_r4"/>
    <property type="match status" value="1"/>
</dbReference>
<reference evidence="7 8" key="1">
    <citation type="submission" date="2019-02" db="EMBL/GenBank/DDBJ databases">
        <title>Deep-cultivation of Planctomycetes and their phenomic and genomic characterization uncovers novel biology.</title>
        <authorList>
            <person name="Wiegand S."/>
            <person name="Jogler M."/>
            <person name="Boedeker C."/>
            <person name="Pinto D."/>
            <person name="Vollmers J."/>
            <person name="Rivas-Marin E."/>
            <person name="Kohn T."/>
            <person name="Peeters S.H."/>
            <person name="Heuer A."/>
            <person name="Rast P."/>
            <person name="Oberbeckmann S."/>
            <person name="Bunk B."/>
            <person name="Jeske O."/>
            <person name="Meyerdierks A."/>
            <person name="Storesund J.E."/>
            <person name="Kallscheuer N."/>
            <person name="Luecker S."/>
            <person name="Lage O.M."/>
            <person name="Pohl T."/>
            <person name="Merkel B.J."/>
            <person name="Hornburger P."/>
            <person name="Mueller R.-W."/>
            <person name="Bruemmer F."/>
            <person name="Labrenz M."/>
            <person name="Spormann A.M."/>
            <person name="Op Den Camp H."/>
            <person name="Overmann J."/>
            <person name="Amann R."/>
            <person name="Jetten M.S.M."/>
            <person name="Mascher T."/>
            <person name="Medema M.H."/>
            <person name="Devos D.P."/>
            <person name="Kaster A.-K."/>
            <person name="Ovreas L."/>
            <person name="Rohde M."/>
            <person name="Galperin M.Y."/>
            <person name="Jogler C."/>
        </authorList>
    </citation>
    <scope>NUCLEOTIDE SEQUENCE [LARGE SCALE GENOMIC DNA]</scope>
    <source>
        <strain evidence="7 8">Pla100</strain>
    </source>
</reference>
<evidence type="ECO:0000256" key="3">
    <source>
        <dbReference type="ARBA" id="ARBA00023082"/>
    </source>
</evidence>
<dbReference type="PANTHER" id="PTHR30603">
    <property type="entry name" value="RNA POLYMERASE SIGMA FACTOR RPO"/>
    <property type="match status" value="1"/>
</dbReference>
<dbReference type="InterPro" id="IPR007624">
    <property type="entry name" value="RNA_pol_sigma70_r3"/>
</dbReference>
<dbReference type="InterPro" id="IPR007630">
    <property type="entry name" value="RNA_pol_sigma70_r4"/>
</dbReference>
<evidence type="ECO:0000313" key="7">
    <source>
        <dbReference type="EMBL" id="TWT89307.1"/>
    </source>
</evidence>
<dbReference type="GO" id="GO:0003677">
    <property type="term" value="F:DNA binding"/>
    <property type="evidence" value="ECO:0007669"/>
    <property type="project" value="UniProtKB-KW"/>
</dbReference>
<feature type="domain" description="RNA polymerase sigma-70" evidence="6">
    <location>
        <begin position="509"/>
        <end position="535"/>
    </location>
</feature>
<dbReference type="InterPro" id="IPR000943">
    <property type="entry name" value="RNA_pol_sigma70"/>
</dbReference>
<comment type="similarity">
    <text evidence="1">Belongs to the sigma-70 factor family.</text>
</comment>
<dbReference type="EMBL" id="SJPM01000019">
    <property type="protein sequence ID" value="TWT89307.1"/>
    <property type="molecule type" value="Genomic_DNA"/>
</dbReference>
<dbReference type="GO" id="GO:0016987">
    <property type="term" value="F:sigma factor activity"/>
    <property type="evidence" value="ECO:0007669"/>
    <property type="project" value="UniProtKB-KW"/>
</dbReference>
<evidence type="ECO:0000256" key="1">
    <source>
        <dbReference type="ARBA" id="ARBA00007788"/>
    </source>
</evidence>
<dbReference type="SUPFAM" id="SSF88659">
    <property type="entry name" value="Sigma3 and sigma4 domains of RNA polymerase sigma factors"/>
    <property type="match status" value="2"/>
</dbReference>
<dbReference type="InterPro" id="IPR013324">
    <property type="entry name" value="RNA_pol_sigma_r3/r4-like"/>
</dbReference>
<organism evidence="7 8">
    <name type="scientific">Neorhodopirellula pilleata</name>
    <dbReference type="NCBI Taxonomy" id="2714738"/>
    <lineage>
        <taxon>Bacteria</taxon>
        <taxon>Pseudomonadati</taxon>
        <taxon>Planctomycetota</taxon>
        <taxon>Planctomycetia</taxon>
        <taxon>Pirellulales</taxon>
        <taxon>Pirellulaceae</taxon>
        <taxon>Neorhodopirellula</taxon>
    </lineage>
</organism>
<dbReference type="InterPro" id="IPR013325">
    <property type="entry name" value="RNA_pol_sigma_r2"/>
</dbReference>
<dbReference type="GO" id="GO:0006352">
    <property type="term" value="P:DNA-templated transcription initiation"/>
    <property type="evidence" value="ECO:0007669"/>
    <property type="project" value="InterPro"/>
</dbReference>
<evidence type="ECO:0000313" key="8">
    <source>
        <dbReference type="Proteomes" id="UP000316213"/>
    </source>
</evidence>
<dbReference type="OrthoDB" id="9780321at2"/>
<dbReference type="SUPFAM" id="SSF88946">
    <property type="entry name" value="Sigma2 domain of RNA polymerase sigma factors"/>
    <property type="match status" value="1"/>
</dbReference>
<keyword evidence="5" id="KW-0804">Transcription</keyword>
<dbReference type="InterPro" id="IPR014284">
    <property type="entry name" value="RNA_pol_sigma-70_dom"/>
</dbReference>
<dbReference type="InterPro" id="IPR036388">
    <property type="entry name" value="WH-like_DNA-bd_sf"/>
</dbReference>
<dbReference type="Proteomes" id="UP000316213">
    <property type="component" value="Unassembled WGS sequence"/>
</dbReference>
<gene>
    <name evidence="7" type="primary">sigA_4</name>
    <name evidence="7" type="ORF">Pla100_56240</name>
</gene>
<dbReference type="PROSITE" id="PS00716">
    <property type="entry name" value="SIGMA70_2"/>
    <property type="match status" value="1"/>
</dbReference>
<name>A0A5C5ZQW8_9BACT</name>
<comment type="caution">
    <text evidence="7">The sequence shown here is derived from an EMBL/GenBank/DDBJ whole genome shotgun (WGS) entry which is preliminary data.</text>
</comment>
<proteinExistence type="inferred from homology"/>
<dbReference type="Gene3D" id="1.10.10.10">
    <property type="entry name" value="Winged helix-like DNA-binding domain superfamily/Winged helix DNA-binding domain"/>
    <property type="match status" value="2"/>
</dbReference>
<evidence type="ECO:0000256" key="2">
    <source>
        <dbReference type="ARBA" id="ARBA00023015"/>
    </source>
</evidence>
<dbReference type="Pfam" id="PF00140">
    <property type="entry name" value="Sigma70_r1_2"/>
    <property type="match status" value="1"/>
</dbReference>
<accession>A0A5C5ZQW8</accession>
<evidence type="ECO:0000256" key="4">
    <source>
        <dbReference type="ARBA" id="ARBA00023125"/>
    </source>
</evidence>
<protein>
    <submittedName>
        <fullName evidence="7">RNA polymerase sigma factor SigA</fullName>
    </submittedName>
</protein>
<keyword evidence="8" id="KW-1185">Reference proteome</keyword>
<dbReference type="Gene3D" id="1.10.601.10">
    <property type="entry name" value="RNA Polymerase Primary Sigma Factor"/>
    <property type="match status" value="1"/>
</dbReference>
<dbReference type="RefSeq" id="WP_146581891.1">
    <property type="nucleotide sequence ID" value="NZ_SJPM01000019.1"/>
</dbReference>
<keyword evidence="3" id="KW-0731">Sigma factor</keyword>
<sequence>MIYALPGKASGTDSAWFLDLNLVDDRSETEETLMGKKFSRRSLQDDAFDAEDSVSRRSRTMGQDFADAIADDSDLSLIADDDLPIRREEMLGDPTEDPVRMYLMQMGQIPLLSRDQEVSAARQIEATRDRYRHCMMATDFMLQAALKLLQQVRDKQLRLDRTIEVSVTNASEKKAIMKRIIPNTRTLGHLLSKNRSDYMTAINKSLPMRRRRAAWRNLVIRRNKAVRLVEEMNLRTNKLQPIFEKLRRSSMRMDEIREILTQPHRLALAGMPSEEELRSELRYLMRLTYETPQTLHRRIDRCDTLRDDYDAAKRVLSAGNLRLVVSIAKKYRNRGLSFLDLIQEGNTGLMRAVDKFEHARGYKFSTYATWWIRQAITRAIADQSRTIRVPVHMIDTMNKIRQITRDLVQEQGREPTPEEVSARSGLSLDDTRVILKMARQPLSLDQPVGDHEDSVFGEFLQDHRDQDPLIESNREALKRQIDLAMETLNYREREILRLRYGLADGYTYTLEEVGRIFQVTRERVRQIESKAVRKLQQPYRAKSLVSFLDGAELTMFEGSEAI</sequence>
<dbReference type="Pfam" id="PF04539">
    <property type="entry name" value="Sigma70_r3"/>
    <property type="match status" value="1"/>
</dbReference>
<keyword evidence="2" id="KW-0805">Transcription regulation</keyword>
<evidence type="ECO:0000256" key="5">
    <source>
        <dbReference type="ARBA" id="ARBA00023163"/>
    </source>
</evidence>
<dbReference type="AlphaFoldDB" id="A0A5C5ZQW8"/>
<dbReference type="NCBIfam" id="TIGR02937">
    <property type="entry name" value="sigma70-ECF"/>
    <property type="match status" value="1"/>
</dbReference>
<dbReference type="Pfam" id="PF04542">
    <property type="entry name" value="Sigma70_r2"/>
    <property type="match status" value="1"/>
</dbReference>
<dbReference type="PRINTS" id="PR00046">
    <property type="entry name" value="SIGMA70FCT"/>
</dbReference>
<dbReference type="PANTHER" id="PTHR30603:SF60">
    <property type="entry name" value="RNA POLYMERASE SIGMA FACTOR RPOD"/>
    <property type="match status" value="1"/>
</dbReference>
<dbReference type="CDD" id="cd06171">
    <property type="entry name" value="Sigma70_r4"/>
    <property type="match status" value="1"/>
</dbReference>